<dbReference type="PROSITE" id="PS51123">
    <property type="entry name" value="OMPA_2"/>
    <property type="match status" value="1"/>
</dbReference>
<dbReference type="Gene3D" id="3.30.1330.60">
    <property type="entry name" value="OmpA-like domain"/>
    <property type="match status" value="1"/>
</dbReference>
<dbReference type="Pfam" id="PF00691">
    <property type="entry name" value="OmpA"/>
    <property type="match status" value="1"/>
</dbReference>
<dbReference type="PANTHER" id="PTHR30329">
    <property type="entry name" value="STATOR ELEMENT OF FLAGELLAR MOTOR COMPLEX"/>
    <property type="match status" value="1"/>
</dbReference>
<dbReference type="InterPro" id="IPR036737">
    <property type="entry name" value="OmpA-like_sf"/>
</dbReference>
<proteinExistence type="predicted"/>
<evidence type="ECO:0000256" key="5">
    <source>
        <dbReference type="SAM" id="MobiDB-lite"/>
    </source>
</evidence>
<evidence type="ECO:0000256" key="1">
    <source>
        <dbReference type="ARBA" id="ARBA00004442"/>
    </source>
</evidence>
<organism evidence="8 9">
    <name type="scientific">Marinifilum breve</name>
    <dbReference type="NCBI Taxonomy" id="2184082"/>
    <lineage>
        <taxon>Bacteria</taxon>
        <taxon>Pseudomonadati</taxon>
        <taxon>Bacteroidota</taxon>
        <taxon>Bacteroidia</taxon>
        <taxon>Marinilabiliales</taxon>
        <taxon>Marinifilaceae</taxon>
    </lineage>
</organism>
<dbReference type="InterPro" id="IPR006664">
    <property type="entry name" value="OMP_bac"/>
</dbReference>
<dbReference type="PANTHER" id="PTHR30329:SF21">
    <property type="entry name" value="LIPOPROTEIN YIAD-RELATED"/>
    <property type="match status" value="1"/>
</dbReference>
<feature type="domain" description="OmpA-like" evidence="7">
    <location>
        <begin position="347"/>
        <end position="463"/>
    </location>
</feature>
<evidence type="ECO:0000256" key="3">
    <source>
        <dbReference type="ARBA" id="ARBA00023237"/>
    </source>
</evidence>
<reference evidence="8 9" key="1">
    <citation type="submission" date="2018-05" db="EMBL/GenBank/DDBJ databases">
        <title>Marinifilum breve JC075T sp. nov., a marine bacterium isolated from Yongle Blue Hole in the South China Sea.</title>
        <authorList>
            <person name="Fu T."/>
        </authorList>
    </citation>
    <scope>NUCLEOTIDE SEQUENCE [LARGE SCALE GENOMIC DNA]</scope>
    <source>
        <strain evidence="8 9">JC075</strain>
    </source>
</reference>
<keyword evidence="3" id="KW-0998">Cell outer membrane</keyword>
<dbReference type="Proteomes" id="UP000248079">
    <property type="component" value="Unassembled WGS sequence"/>
</dbReference>
<dbReference type="CDD" id="cd07185">
    <property type="entry name" value="OmpA_C-like"/>
    <property type="match status" value="1"/>
</dbReference>
<gene>
    <name evidence="8" type="ORF">DF185_13220</name>
</gene>
<feature type="chain" id="PRO_5016124601" description="OmpA-like domain-containing protein" evidence="6">
    <location>
        <begin position="24"/>
        <end position="463"/>
    </location>
</feature>
<dbReference type="SUPFAM" id="SSF103088">
    <property type="entry name" value="OmpA-like"/>
    <property type="match status" value="1"/>
</dbReference>
<feature type="region of interest" description="Disordered" evidence="5">
    <location>
        <begin position="431"/>
        <end position="452"/>
    </location>
</feature>
<comment type="subcellular location">
    <subcellularLocation>
        <location evidence="1">Cell outer membrane</location>
    </subcellularLocation>
</comment>
<dbReference type="InterPro" id="IPR006690">
    <property type="entry name" value="OMPA-like_CS"/>
</dbReference>
<evidence type="ECO:0000313" key="8">
    <source>
        <dbReference type="EMBL" id="PXY00853.1"/>
    </source>
</evidence>
<dbReference type="InterPro" id="IPR006665">
    <property type="entry name" value="OmpA-like"/>
</dbReference>
<evidence type="ECO:0000256" key="4">
    <source>
        <dbReference type="PROSITE-ProRule" id="PRU00473"/>
    </source>
</evidence>
<keyword evidence="9" id="KW-1185">Reference proteome</keyword>
<evidence type="ECO:0000259" key="7">
    <source>
        <dbReference type="PROSITE" id="PS51123"/>
    </source>
</evidence>
<accession>A0A2V3ZX66</accession>
<feature type="signal peptide" evidence="6">
    <location>
        <begin position="1"/>
        <end position="23"/>
    </location>
</feature>
<dbReference type="OrthoDB" id="9782229at2"/>
<dbReference type="AlphaFoldDB" id="A0A2V3ZX66"/>
<dbReference type="PROSITE" id="PS01068">
    <property type="entry name" value="OMPA_1"/>
    <property type="match status" value="1"/>
</dbReference>
<dbReference type="PRINTS" id="PR01023">
    <property type="entry name" value="NAFLGMOTY"/>
</dbReference>
<comment type="caution">
    <text evidence="8">The sequence shown here is derived from an EMBL/GenBank/DDBJ whole genome shotgun (WGS) entry which is preliminary data.</text>
</comment>
<name>A0A2V3ZX66_9BACT</name>
<sequence length="463" mass="52104">MKNIYRKYLMVLSAVFTCFASYAQEENMVLNPSFEEYEKCPESYTFMDKTHKLIPHWTYPSFTTPDYFNACSKGEVGVPDNFAGYSKAKTGKGYMGAILSGSNRNFREYFQGTLSSPMIEGQKYCVSFWYKLASGSKFAVDQLGIHFSETKVANGNKSHLTFKAHLSNKAGLFLDNTEEWAQFCMVYTAQGYEEYFIVGNFKNYENTNYVVTGRDTKNKKGKEYAYYFFDDFEIRPLVDCTSCACVPKGLETVVIDSSYTGGKNPVTGQISKIINDGVISLVISGGQPPYHIDWSNGSKDITKLTNLQAGTYTYHVSDQNNCHSQGSITFVEPELPKDLFTEELRQIEEGAALILDNIFFEFNKSTLLPTSFEELDKVANFLKEGMVSQIQISGHTDNKGSDELNEGLSQRRAESVVKYLVGKGIDPNRMKAAGYGASRPIDTNQTDDGRSKNRRVEFLVLKK</sequence>
<evidence type="ECO:0000256" key="6">
    <source>
        <dbReference type="SAM" id="SignalP"/>
    </source>
</evidence>
<dbReference type="RefSeq" id="WP_110361219.1">
    <property type="nucleotide sequence ID" value="NZ_QFLI01000005.1"/>
</dbReference>
<dbReference type="EMBL" id="QFLI01000005">
    <property type="protein sequence ID" value="PXY00853.1"/>
    <property type="molecule type" value="Genomic_DNA"/>
</dbReference>
<keyword evidence="6" id="KW-0732">Signal</keyword>
<evidence type="ECO:0000256" key="2">
    <source>
        <dbReference type="ARBA" id="ARBA00023136"/>
    </source>
</evidence>
<keyword evidence="2 4" id="KW-0472">Membrane</keyword>
<dbReference type="PRINTS" id="PR01021">
    <property type="entry name" value="OMPADOMAIN"/>
</dbReference>
<evidence type="ECO:0000313" key="9">
    <source>
        <dbReference type="Proteomes" id="UP000248079"/>
    </source>
</evidence>
<dbReference type="GO" id="GO:0009279">
    <property type="term" value="C:cell outer membrane"/>
    <property type="evidence" value="ECO:0007669"/>
    <property type="project" value="UniProtKB-SubCell"/>
</dbReference>
<dbReference type="InterPro" id="IPR050330">
    <property type="entry name" value="Bact_OuterMem_StrucFunc"/>
</dbReference>
<protein>
    <recommendedName>
        <fullName evidence="7">OmpA-like domain-containing protein</fullName>
    </recommendedName>
</protein>
<dbReference type="Gene3D" id="2.60.120.260">
    <property type="entry name" value="Galactose-binding domain-like"/>
    <property type="match status" value="1"/>
</dbReference>